<dbReference type="InterPro" id="IPR012318">
    <property type="entry name" value="HTH_CRP"/>
</dbReference>
<evidence type="ECO:0000259" key="13">
    <source>
        <dbReference type="Pfam" id="PF00027"/>
    </source>
</evidence>
<dbReference type="GO" id="GO:0003824">
    <property type="term" value="F:catalytic activity"/>
    <property type="evidence" value="ECO:0007669"/>
    <property type="project" value="UniProtKB-KW"/>
</dbReference>
<evidence type="ECO:0000313" key="15">
    <source>
        <dbReference type="EMBL" id="QSX79460.1"/>
    </source>
</evidence>
<comment type="subcellular location">
    <subcellularLocation>
        <location evidence="1">Cytoplasm</location>
    </subcellularLocation>
</comment>
<dbReference type="PANTHER" id="PTHR24567:SF74">
    <property type="entry name" value="HTH-TYPE TRANSCRIPTIONAL REGULATOR ARCR"/>
    <property type="match status" value="1"/>
</dbReference>
<evidence type="ECO:0000256" key="2">
    <source>
        <dbReference type="ARBA" id="ARBA00011738"/>
    </source>
</evidence>
<name>A0A974Y2L5_9GAMM</name>
<evidence type="ECO:0000256" key="9">
    <source>
        <dbReference type="ARBA" id="ARBA00023125"/>
    </source>
</evidence>
<dbReference type="Gene3D" id="2.60.120.10">
    <property type="entry name" value="Jelly Rolls"/>
    <property type="match status" value="1"/>
</dbReference>
<accession>A0A974Y2L5</accession>
<dbReference type="InterPro" id="IPR000595">
    <property type="entry name" value="cNMP-bd_dom"/>
</dbReference>
<keyword evidence="5" id="KW-0021">Allosteric enzyme</keyword>
<dbReference type="InterPro" id="IPR014710">
    <property type="entry name" value="RmlC-like_jellyroll"/>
</dbReference>
<dbReference type="InterPro" id="IPR036388">
    <property type="entry name" value="WH-like_DNA-bd_sf"/>
</dbReference>
<keyword evidence="16" id="KW-1185">Reference proteome</keyword>
<evidence type="ECO:0000256" key="12">
    <source>
        <dbReference type="ARBA" id="ARBA00031697"/>
    </source>
</evidence>
<dbReference type="InterPro" id="IPR036390">
    <property type="entry name" value="WH_DNA-bd_sf"/>
</dbReference>
<dbReference type="InterPro" id="IPR018490">
    <property type="entry name" value="cNMP-bd_dom_sf"/>
</dbReference>
<proteinExistence type="predicted"/>
<keyword evidence="6" id="KW-0973">c-di-GMP</keyword>
<evidence type="ECO:0000256" key="7">
    <source>
        <dbReference type="ARBA" id="ARBA00023015"/>
    </source>
</evidence>
<evidence type="ECO:0000256" key="11">
    <source>
        <dbReference type="ARBA" id="ARBA00023163"/>
    </source>
</evidence>
<gene>
    <name evidence="15" type="ORF">I8J32_006250</name>
</gene>
<dbReference type="GO" id="GO:0003700">
    <property type="term" value="F:DNA-binding transcription factor activity"/>
    <property type="evidence" value="ECO:0007669"/>
    <property type="project" value="TreeGrafter"/>
</dbReference>
<dbReference type="GO" id="GO:0003677">
    <property type="term" value="F:DNA binding"/>
    <property type="evidence" value="ECO:0007669"/>
    <property type="project" value="UniProtKB-KW"/>
</dbReference>
<dbReference type="Pfam" id="PF00027">
    <property type="entry name" value="cNMP_binding"/>
    <property type="match status" value="1"/>
</dbReference>
<sequence length="248" mass="27203">MNRTSSLALGNELLERLPADVCARLRHDLQEVELPVGKVLYESYARQHSMFFPRSGIVSLLFVLQNGDTSEIAMVGREGVVGMSLIVDSQSTPSRAVVQVAGEALMLPGEAVEREFGRNGRFHFAVLRYGQALLAQMAQTGVCNRHHTVERQLCRWLLMSLDRLGPVDLKMTQEQIAHLLGVRRGGITEAAKKLQTDGVIDYSRGTIRVITATNCSPEPASATAWSAASTSDCWAAARRFRTRPNAGP</sequence>
<organism evidence="15 16">
    <name type="scientific">Agrilutibacter solisilvae</name>
    <dbReference type="NCBI Taxonomy" id="2763317"/>
    <lineage>
        <taxon>Bacteria</taxon>
        <taxon>Pseudomonadati</taxon>
        <taxon>Pseudomonadota</taxon>
        <taxon>Gammaproteobacteria</taxon>
        <taxon>Lysobacterales</taxon>
        <taxon>Lysobacteraceae</taxon>
        <taxon>Agrilutibacter</taxon>
    </lineage>
</organism>
<evidence type="ECO:0000256" key="10">
    <source>
        <dbReference type="ARBA" id="ARBA00023159"/>
    </source>
</evidence>
<keyword evidence="4" id="KW-0678">Repressor</keyword>
<evidence type="ECO:0000256" key="1">
    <source>
        <dbReference type="ARBA" id="ARBA00004496"/>
    </source>
</evidence>
<keyword evidence="8" id="KW-0843">Virulence</keyword>
<dbReference type="PANTHER" id="PTHR24567">
    <property type="entry name" value="CRP FAMILY TRANSCRIPTIONAL REGULATORY PROTEIN"/>
    <property type="match status" value="1"/>
</dbReference>
<evidence type="ECO:0000256" key="5">
    <source>
        <dbReference type="ARBA" id="ARBA00022533"/>
    </source>
</evidence>
<dbReference type="Proteomes" id="UP000639274">
    <property type="component" value="Chromosome"/>
</dbReference>
<dbReference type="SUPFAM" id="SSF46785">
    <property type="entry name" value="Winged helix' DNA-binding domain"/>
    <property type="match status" value="1"/>
</dbReference>
<dbReference type="InterPro" id="IPR050397">
    <property type="entry name" value="Env_Response_Regulators"/>
</dbReference>
<keyword evidence="11" id="KW-0804">Transcription</keyword>
<dbReference type="EMBL" id="CP071518">
    <property type="protein sequence ID" value="QSX79460.1"/>
    <property type="molecule type" value="Genomic_DNA"/>
</dbReference>
<evidence type="ECO:0000256" key="3">
    <source>
        <dbReference type="ARBA" id="ARBA00020769"/>
    </source>
</evidence>
<dbReference type="RefSeq" id="WP_200616133.1">
    <property type="nucleotide sequence ID" value="NZ_CP071518.1"/>
</dbReference>
<dbReference type="AlphaFoldDB" id="A0A974Y2L5"/>
<feature type="domain" description="Cyclic nucleotide-binding" evidence="13">
    <location>
        <begin position="32"/>
        <end position="116"/>
    </location>
</feature>
<reference evidence="15 16" key="1">
    <citation type="submission" date="2021-03" db="EMBL/GenBank/DDBJ databases">
        <title>Lysobacter sp. nov. isolated from soil of gangwondo yeongwol, south Korea.</title>
        <authorList>
            <person name="Kim K.R."/>
            <person name="Kim K.H."/>
            <person name="Jeon C.O."/>
        </authorList>
    </citation>
    <scope>NUCLEOTIDE SEQUENCE [LARGE SCALE GENOMIC DNA]</scope>
    <source>
        <strain evidence="15 16">R19</strain>
    </source>
</reference>
<keyword evidence="7" id="KW-0805">Transcription regulation</keyword>
<feature type="domain" description="HTH crp-type" evidence="14">
    <location>
        <begin position="152"/>
        <end position="209"/>
    </location>
</feature>
<dbReference type="KEGG" id="lsf:I8J32_006250"/>
<evidence type="ECO:0000256" key="4">
    <source>
        <dbReference type="ARBA" id="ARBA00022491"/>
    </source>
</evidence>
<comment type="subunit">
    <text evidence="2">Homodimer.</text>
</comment>
<keyword evidence="9" id="KW-0238">DNA-binding</keyword>
<keyword evidence="10" id="KW-0010">Activator</keyword>
<dbReference type="Pfam" id="PF13545">
    <property type="entry name" value="HTH_Crp_2"/>
    <property type="match status" value="1"/>
</dbReference>
<evidence type="ECO:0000256" key="8">
    <source>
        <dbReference type="ARBA" id="ARBA00023026"/>
    </source>
</evidence>
<evidence type="ECO:0000256" key="6">
    <source>
        <dbReference type="ARBA" id="ARBA00022636"/>
    </source>
</evidence>
<protein>
    <recommendedName>
        <fullName evidence="3">CRP-like protein Clp</fullName>
    </recommendedName>
    <alternativeName>
        <fullName evidence="12">Catabolite activation-like protein</fullName>
    </alternativeName>
</protein>
<dbReference type="SUPFAM" id="SSF51206">
    <property type="entry name" value="cAMP-binding domain-like"/>
    <property type="match status" value="1"/>
</dbReference>
<dbReference type="Gene3D" id="1.10.10.10">
    <property type="entry name" value="Winged helix-like DNA-binding domain superfamily/Winged helix DNA-binding domain"/>
    <property type="match status" value="1"/>
</dbReference>
<evidence type="ECO:0000313" key="16">
    <source>
        <dbReference type="Proteomes" id="UP000639274"/>
    </source>
</evidence>
<evidence type="ECO:0000259" key="14">
    <source>
        <dbReference type="Pfam" id="PF13545"/>
    </source>
</evidence>
<dbReference type="GO" id="GO:0005829">
    <property type="term" value="C:cytosol"/>
    <property type="evidence" value="ECO:0007669"/>
    <property type="project" value="TreeGrafter"/>
</dbReference>